<reference evidence="7 9" key="2">
    <citation type="submission" date="2018-06" db="EMBL/GenBank/DDBJ databases">
        <authorList>
            <consortium name="Pathogen Informatics"/>
            <person name="Doyle S."/>
        </authorList>
    </citation>
    <scope>NUCLEOTIDE SEQUENCE [LARGE SCALE GENOMIC DNA]</scope>
    <source>
        <strain evidence="7 9">NCTC13492</strain>
    </source>
</reference>
<dbReference type="STRING" id="445960.SAMN05421542_3125"/>
<dbReference type="SMART" id="SM00382">
    <property type="entry name" value="AAA"/>
    <property type="match status" value="1"/>
</dbReference>
<dbReference type="InterPro" id="IPR003593">
    <property type="entry name" value="AAA+_ATPase"/>
</dbReference>
<dbReference type="Proteomes" id="UP000199426">
    <property type="component" value="Unassembled WGS sequence"/>
</dbReference>
<keyword evidence="2" id="KW-0813">Transport</keyword>
<dbReference type="Pfam" id="PF00005">
    <property type="entry name" value="ABC_tran"/>
    <property type="match status" value="1"/>
</dbReference>
<protein>
    <submittedName>
        <fullName evidence="6">ABC-2 type transport system ATP-binding protein</fullName>
    </submittedName>
    <submittedName>
        <fullName evidence="7">Fluoroquinolones export ATP-binding protein Rv2688c/MT2762</fullName>
        <ecNumber evidence="7">3.6.3.-</ecNumber>
    </submittedName>
</protein>
<sequence length="302" mass="34145">MSMENLISIQDLSYGFTQNKLILKNVSLSVPKGSIFGFLGANGAGKSTTMKVMLGNLPDENNAIEIFNQNLTSLYPDGFQKIGSLIDSPAFYDHLSGWDNLVILSRLRELPDSECERVLHLVDLWENRNVKMKRYSLGMKQRLAIAMTLLGSPELLILDEPVNGLDPNGMLEIRELLLKLNKEQGITIFISSHLLQEVEKMVTHLAIISHGSIKFSGSVEELNTYYRHNRVRVGLHEPSAFLQYIPENYTPQIIDDHTIEVSVQSKEDIAKLTKILVLKDAEIFEIRNSAGLEDWFMEITKN</sequence>
<dbReference type="GO" id="GO:0005524">
    <property type="term" value="F:ATP binding"/>
    <property type="evidence" value="ECO:0007669"/>
    <property type="project" value="UniProtKB-KW"/>
</dbReference>
<evidence type="ECO:0000256" key="3">
    <source>
        <dbReference type="ARBA" id="ARBA00022741"/>
    </source>
</evidence>
<dbReference type="InterPro" id="IPR003439">
    <property type="entry name" value="ABC_transporter-like_ATP-bd"/>
</dbReference>
<dbReference type="PANTHER" id="PTHR43335:SF4">
    <property type="entry name" value="ABC TRANSPORTER, ATP-BINDING PROTEIN"/>
    <property type="match status" value="1"/>
</dbReference>
<proteinExistence type="inferred from homology"/>
<evidence type="ECO:0000259" key="5">
    <source>
        <dbReference type="PROSITE" id="PS50893"/>
    </source>
</evidence>
<dbReference type="Proteomes" id="UP000251670">
    <property type="component" value="Unassembled WGS sequence"/>
</dbReference>
<comment type="similarity">
    <text evidence="1">Belongs to the ABC transporter superfamily.</text>
</comment>
<dbReference type="AlphaFoldDB" id="A0A2X2VYR8"/>
<evidence type="ECO:0000256" key="4">
    <source>
        <dbReference type="ARBA" id="ARBA00022840"/>
    </source>
</evidence>
<evidence type="ECO:0000256" key="1">
    <source>
        <dbReference type="ARBA" id="ARBA00005417"/>
    </source>
</evidence>
<keyword evidence="3" id="KW-0547">Nucleotide-binding</keyword>
<dbReference type="EMBL" id="UAWB01000002">
    <property type="protein sequence ID" value="SQB28765.1"/>
    <property type="molecule type" value="Genomic_DNA"/>
</dbReference>
<organism evidence="7 9">
    <name type="scientific">Chryseobacterium jejuense</name>
    <dbReference type="NCBI Taxonomy" id="445960"/>
    <lineage>
        <taxon>Bacteria</taxon>
        <taxon>Pseudomonadati</taxon>
        <taxon>Bacteroidota</taxon>
        <taxon>Flavobacteriia</taxon>
        <taxon>Flavobacteriales</taxon>
        <taxon>Weeksellaceae</taxon>
        <taxon>Chryseobacterium group</taxon>
        <taxon>Chryseobacterium</taxon>
    </lineage>
</organism>
<dbReference type="Gene3D" id="3.40.50.300">
    <property type="entry name" value="P-loop containing nucleotide triphosphate hydrolases"/>
    <property type="match status" value="1"/>
</dbReference>
<evidence type="ECO:0000313" key="6">
    <source>
        <dbReference type="EMBL" id="SDJ30433.1"/>
    </source>
</evidence>
<keyword evidence="8" id="KW-1185">Reference proteome</keyword>
<evidence type="ECO:0000313" key="8">
    <source>
        <dbReference type="Proteomes" id="UP000199426"/>
    </source>
</evidence>
<reference evidence="6 8" key="1">
    <citation type="submission" date="2016-10" db="EMBL/GenBank/DDBJ databases">
        <authorList>
            <person name="Varghese N."/>
            <person name="Submissions S."/>
        </authorList>
    </citation>
    <scope>NUCLEOTIDE SEQUENCE [LARGE SCALE GENOMIC DNA]</scope>
    <source>
        <strain evidence="6 8">DSM 19299</strain>
    </source>
</reference>
<name>A0A2X2VYR8_CHRJE</name>
<evidence type="ECO:0000256" key="2">
    <source>
        <dbReference type="ARBA" id="ARBA00022448"/>
    </source>
</evidence>
<gene>
    <name evidence="7" type="ORF">NCTC13492_01942</name>
    <name evidence="6" type="ORF">SAMN05421542_3125</name>
</gene>
<dbReference type="PANTHER" id="PTHR43335">
    <property type="entry name" value="ABC TRANSPORTER, ATP-BINDING PROTEIN"/>
    <property type="match status" value="1"/>
</dbReference>
<dbReference type="PROSITE" id="PS50893">
    <property type="entry name" value="ABC_TRANSPORTER_2"/>
    <property type="match status" value="1"/>
</dbReference>
<evidence type="ECO:0000313" key="9">
    <source>
        <dbReference type="Proteomes" id="UP000251670"/>
    </source>
</evidence>
<dbReference type="EMBL" id="FNEG01000005">
    <property type="protein sequence ID" value="SDJ30433.1"/>
    <property type="molecule type" value="Genomic_DNA"/>
</dbReference>
<dbReference type="InterPro" id="IPR027417">
    <property type="entry name" value="P-loop_NTPase"/>
</dbReference>
<dbReference type="InterPro" id="IPR017871">
    <property type="entry name" value="ABC_transporter-like_CS"/>
</dbReference>
<dbReference type="PROSITE" id="PS00211">
    <property type="entry name" value="ABC_TRANSPORTER_1"/>
    <property type="match status" value="1"/>
</dbReference>
<dbReference type="GO" id="GO:0016887">
    <property type="term" value="F:ATP hydrolysis activity"/>
    <property type="evidence" value="ECO:0007669"/>
    <property type="project" value="InterPro"/>
</dbReference>
<accession>A0A2X2VYR8</accession>
<keyword evidence="7" id="KW-0378">Hydrolase</keyword>
<feature type="domain" description="ABC transporter" evidence="5">
    <location>
        <begin position="7"/>
        <end position="235"/>
    </location>
</feature>
<keyword evidence="4 7" id="KW-0067">ATP-binding</keyword>
<dbReference type="EC" id="3.6.3.-" evidence="7"/>
<dbReference type="SUPFAM" id="SSF52540">
    <property type="entry name" value="P-loop containing nucleoside triphosphate hydrolases"/>
    <property type="match status" value="1"/>
</dbReference>
<evidence type="ECO:0000313" key="7">
    <source>
        <dbReference type="EMBL" id="SQB28765.1"/>
    </source>
</evidence>